<evidence type="ECO:0000256" key="2">
    <source>
        <dbReference type="ARBA" id="ARBA00023002"/>
    </source>
</evidence>
<dbReference type="PROSITE" id="PS00687">
    <property type="entry name" value="ALDEHYDE_DEHYDR_GLU"/>
    <property type="match status" value="1"/>
</dbReference>
<dbReference type="EC" id="1.2.99.3" evidence="6"/>
<reference evidence="6 7" key="1">
    <citation type="submission" date="2014-03" db="EMBL/GenBank/DDBJ databases">
        <title>Genome sequence of Sphingobium yanoikuyae B1.</title>
        <authorList>
            <person name="Gan H.M."/>
            <person name="Gan H.Y."/>
            <person name="Savka M.A."/>
        </authorList>
    </citation>
    <scope>NUCLEOTIDE SEQUENCE [LARGE SCALE GENOMIC DNA]</scope>
    <source>
        <strain evidence="6 7">B1</strain>
    </source>
</reference>
<gene>
    <name evidence="6" type="ORF">CP98_05181</name>
</gene>
<feature type="active site" evidence="3">
    <location>
        <position position="273"/>
    </location>
</feature>
<organism evidence="6 7">
    <name type="scientific">Sphingobium yanoikuyae</name>
    <name type="common">Sphingomonas yanoikuyae</name>
    <dbReference type="NCBI Taxonomy" id="13690"/>
    <lineage>
        <taxon>Bacteria</taxon>
        <taxon>Pseudomonadati</taxon>
        <taxon>Pseudomonadota</taxon>
        <taxon>Alphaproteobacteria</taxon>
        <taxon>Sphingomonadales</taxon>
        <taxon>Sphingomonadaceae</taxon>
        <taxon>Sphingobium</taxon>
    </lineage>
</organism>
<feature type="domain" description="Aldehyde dehydrogenase" evidence="5">
    <location>
        <begin position="32"/>
        <end position="496"/>
    </location>
</feature>
<comment type="similarity">
    <text evidence="1 4">Belongs to the aldehyde dehydrogenase family.</text>
</comment>
<evidence type="ECO:0000256" key="1">
    <source>
        <dbReference type="ARBA" id="ARBA00009986"/>
    </source>
</evidence>
<evidence type="ECO:0000259" key="5">
    <source>
        <dbReference type="Pfam" id="PF00171"/>
    </source>
</evidence>
<comment type="caution">
    <text evidence="6">The sequence shown here is derived from an EMBL/GenBank/DDBJ whole genome shotgun (WGS) entry which is preliminary data.</text>
</comment>
<dbReference type="eggNOG" id="COG1012">
    <property type="taxonomic scope" value="Bacteria"/>
</dbReference>
<evidence type="ECO:0000256" key="4">
    <source>
        <dbReference type="RuleBase" id="RU003345"/>
    </source>
</evidence>
<dbReference type="Pfam" id="PF00171">
    <property type="entry name" value="Aldedh"/>
    <property type="match status" value="1"/>
</dbReference>
<dbReference type="InterPro" id="IPR015590">
    <property type="entry name" value="Aldehyde_DH_dom"/>
</dbReference>
<dbReference type="GO" id="GO:0016620">
    <property type="term" value="F:oxidoreductase activity, acting on the aldehyde or oxo group of donors, NAD or NADP as acceptor"/>
    <property type="evidence" value="ECO:0007669"/>
    <property type="project" value="InterPro"/>
</dbReference>
<dbReference type="EMBL" id="JGVR01000071">
    <property type="protein sequence ID" value="KEZ12108.1"/>
    <property type="molecule type" value="Genomic_DNA"/>
</dbReference>
<evidence type="ECO:0000313" key="7">
    <source>
        <dbReference type="Proteomes" id="UP000028534"/>
    </source>
</evidence>
<dbReference type="SUPFAM" id="SSF53720">
    <property type="entry name" value="ALDH-like"/>
    <property type="match status" value="1"/>
</dbReference>
<dbReference type="AlphaFoldDB" id="A0A084E2B6"/>
<dbReference type="InterPro" id="IPR016163">
    <property type="entry name" value="Ald_DH_C"/>
</dbReference>
<dbReference type="PROSITE" id="PS00070">
    <property type="entry name" value="ALDEHYDE_DEHYDR_CYS"/>
    <property type="match status" value="1"/>
</dbReference>
<name>A0A084E2B6_SPHYA</name>
<sequence length="502" mass="53590">MNAPIFAADRLHGDDENQVRLPTTRMLIGGDWEEAAGGRSIDVEDPATGQIFANVPAGTAEDVDRAVKCARAAFESAAWSRMRPLDRGKIIETIARKIEENAQELALLESYDNGKAVHHALAVDVPAAVDIFRYMAGWTSKIHGQVNPISGDGRQYHSYSVREPIGVVGQIVPWNYPLAMAAWKIASALAAGCTIVLKPSEVTPLTALRLAELALEAGLPEGVLNVVTGYGHEAGQALVEHPGIDKIAFTGSTRVGKQIVQTAAQDLKRVTLELGGKSPSLIFADADLEKASLGAALAIFFNSGQVCLAASRLYVERPVFDQVVEGVAHAAKQFKLGHGRDPDTMLGPLVSRTQQGRVLDYIEQGLASGAELVTGGKAGAGDGYFVEPTIFANPSADASIVREEIFGPVLVATPFDDVEEVIRTANDTRYGLAANIWTRDLSRAHLTARKLQAGTVWINTHGMNDPSAPFGGVKESGWGREVGEEGVLHYTETKTVTALLAD</sequence>
<dbReference type="Gene3D" id="3.40.309.10">
    <property type="entry name" value="Aldehyde Dehydrogenase, Chain A, domain 2"/>
    <property type="match status" value="1"/>
</dbReference>
<dbReference type="FunFam" id="3.40.605.10:FF:000007">
    <property type="entry name" value="NAD/NADP-dependent betaine aldehyde dehydrogenase"/>
    <property type="match status" value="1"/>
</dbReference>
<protein>
    <submittedName>
        <fullName evidence="6">Aldehyde dehydrogenase (Acceptor)</fullName>
        <ecNumber evidence="6">1.2.99.3</ecNumber>
    </submittedName>
</protein>
<dbReference type="PATRIC" id="fig|13690.10.peg.5363"/>
<dbReference type="Gene3D" id="3.40.605.10">
    <property type="entry name" value="Aldehyde Dehydrogenase, Chain A, domain 1"/>
    <property type="match status" value="1"/>
</dbReference>
<evidence type="ECO:0000256" key="3">
    <source>
        <dbReference type="PROSITE-ProRule" id="PRU10007"/>
    </source>
</evidence>
<dbReference type="Proteomes" id="UP000028534">
    <property type="component" value="Unassembled WGS sequence"/>
</dbReference>
<proteinExistence type="inferred from homology"/>
<accession>A0A084E2B6</accession>
<evidence type="ECO:0000313" key="6">
    <source>
        <dbReference type="EMBL" id="KEZ12108.1"/>
    </source>
</evidence>
<dbReference type="InterPro" id="IPR016161">
    <property type="entry name" value="Ald_DH/histidinol_DH"/>
</dbReference>
<keyword evidence="2 4" id="KW-0560">Oxidoreductase</keyword>
<dbReference type="FunFam" id="3.40.309.10:FF:000012">
    <property type="entry name" value="Betaine aldehyde dehydrogenase"/>
    <property type="match status" value="1"/>
</dbReference>
<dbReference type="InterPro" id="IPR016160">
    <property type="entry name" value="Ald_DH_CS_CYS"/>
</dbReference>
<dbReference type="InterPro" id="IPR029510">
    <property type="entry name" value="Ald_DH_CS_GLU"/>
</dbReference>
<dbReference type="InterPro" id="IPR016162">
    <property type="entry name" value="Ald_DH_N"/>
</dbReference>
<dbReference type="RefSeq" id="WP_272869942.1">
    <property type="nucleotide sequence ID" value="NZ_CALUBW010000043.1"/>
</dbReference>
<dbReference type="PANTHER" id="PTHR11699">
    <property type="entry name" value="ALDEHYDE DEHYDROGENASE-RELATED"/>
    <property type="match status" value="1"/>
</dbReference>